<evidence type="ECO:0000256" key="1">
    <source>
        <dbReference type="SAM" id="MobiDB-lite"/>
    </source>
</evidence>
<gene>
    <name evidence="3" type="ORF">MCOR33_000815</name>
</gene>
<dbReference type="Proteomes" id="UP001059893">
    <property type="component" value="Unassembled WGS sequence"/>
</dbReference>
<keyword evidence="4" id="KW-1185">Reference proteome</keyword>
<dbReference type="PANTHER" id="PTHR24148">
    <property type="entry name" value="ANKYRIN REPEAT DOMAIN-CONTAINING PROTEIN 39 HOMOLOG-RELATED"/>
    <property type="match status" value="1"/>
</dbReference>
<comment type="caution">
    <text evidence="3">The sequence shown here is derived from an EMBL/GenBank/DDBJ whole genome shotgun (WGS) entry which is preliminary data.</text>
</comment>
<evidence type="ECO:0000259" key="2">
    <source>
        <dbReference type="Pfam" id="PF06985"/>
    </source>
</evidence>
<feature type="compositionally biased region" description="Acidic residues" evidence="1">
    <location>
        <begin position="495"/>
        <end position="509"/>
    </location>
</feature>
<evidence type="ECO:0000313" key="3">
    <source>
        <dbReference type="EMBL" id="KAI6304069.1"/>
    </source>
</evidence>
<dbReference type="EMBL" id="JABSND010000007">
    <property type="protein sequence ID" value="KAI6304069.1"/>
    <property type="molecule type" value="Genomic_DNA"/>
</dbReference>
<name>A0ABQ8NYV3_PYRGI</name>
<evidence type="ECO:0000313" key="4">
    <source>
        <dbReference type="Proteomes" id="UP001059893"/>
    </source>
</evidence>
<dbReference type="PANTHER" id="PTHR24148:SF81">
    <property type="entry name" value="HETEROKARYON INCOMPATIBILITY DOMAIN-CONTAINING PROTEIN"/>
    <property type="match status" value="1"/>
</dbReference>
<accession>A0ABQ8NYV3</accession>
<organism evidence="3 4">
    <name type="scientific">Pyricularia grisea</name>
    <name type="common">Crabgrass-specific blast fungus</name>
    <name type="synonym">Magnaporthe grisea</name>
    <dbReference type="NCBI Taxonomy" id="148305"/>
    <lineage>
        <taxon>Eukaryota</taxon>
        <taxon>Fungi</taxon>
        <taxon>Dikarya</taxon>
        <taxon>Ascomycota</taxon>
        <taxon>Pezizomycotina</taxon>
        <taxon>Sordariomycetes</taxon>
        <taxon>Sordariomycetidae</taxon>
        <taxon>Magnaporthales</taxon>
        <taxon>Pyriculariaceae</taxon>
        <taxon>Pyricularia</taxon>
    </lineage>
</organism>
<sequence length="890" mass="100510">MCVTVTSQRHGQHQGKLRNVKGSVSLRCFHDSGRDNRFSKMSRWHEDWCVAHKVVVTQPDATPYCDNCRKSPDVETLRASIAASNAIAKPPPDEPPGQLNLFWPPTVPYRKPLCKDGEGVVARLDGPVASGATAVVAGQGLGNDIAVRPFSSVYERPLEADEFRLLIIEPSANEDDPVHVTLEIYHDDDCPEYETVSYTWGGEEDDATLCRPVYFGPGWDIIFQTRNCHAMLCHLRPKRGLRLLWVDALCINQGDVQERGVQVAKMGSIYGSSRRVVVFLGPEIITPLAPGTRYPARRGLEELAHNRVDRDGTGLRSVLERRYFGRIWILQELLLPRELLMRVRDKDYVANCRLSSLIQEQNPGWEWGNTCAPWLGRISQGRESDAATHLLRLAAGCAASDPRDLVFGLLGLLPIKWALEADYSLSARHVHIGFLAHCLLKCRDEGVFQFAGRRDLTSLPSWTHPIGTGSRQAEWLRMIPKRPRKGVPLGFSSDSSDDDDDDDEDNDYEGIERNQAGDETFYHSLQGDNLKIPTDLAWWNSAKVDCMDGSLTMKLVHFMPILAQPNVSVGDASFTFYTFAPPGGHELRLGVTSGHDFTEYYYESEDDEERPWLLFKGIRLVHQRAADDPPLDWIPGRDHIFVLRTESSLLIPLVLREMPNHPQGYRLVFCSHRLDLMFRFDDRSSARAFRFSEVFGLLSETVYDRLQLIQRVKESNIILSRQVSTSWLKGASGLFFDSLEGHEKCVAKLRRDLVPKPPPMPPGLDLAPDSFQHGNALDSPIMGACSPDRRDGPLVSNVTNLPVSGLGYMWKRAWQTYRGIKSTSRSPKEYLRRLRSRHTLIATEELRFCPYEFYEGSWTPPQDVPAAPDWPENVVDAYRIDGGVYEVTIF</sequence>
<dbReference type="InterPro" id="IPR052895">
    <property type="entry name" value="HetReg/Transcr_Mod"/>
</dbReference>
<feature type="region of interest" description="Disordered" evidence="1">
    <location>
        <begin position="486"/>
        <end position="513"/>
    </location>
</feature>
<protein>
    <recommendedName>
        <fullName evidence="2">Heterokaryon incompatibility domain-containing protein</fullName>
    </recommendedName>
</protein>
<reference evidence="3" key="1">
    <citation type="submission" date="2021-01" db="EMBL/GenBank/DDBJ databases">
        <title>Deciphering the adaptive evolutionary patterns associated with biogeogrpahic diversity in the finger millet blast pathogen Magnaporthe oryzae in Eastern Africa.</title>
        <authorList>
            <person name="Onyema G."/>
            <person name="Shittu T.A."/>
            <person name="Dodsworth S."/>
            <person name="Devilliers S."/>
            <person name="Muthumeenakshi S."/>
            <person name="Sreenivasaprasad S."/>
        </authorList>
    </citation>
    <scope>NUCLEOTIDE SEQUENCE</scope>
    <source>
        <strain evidence="3">D15/s37</strain>
    </source>
</reference>
<dbReference type="Pfam" id="PF06985">
    <property type="entry name" value="HET"/>
    <property type="match status" value="1"/>
</dbReference>
<dbReference type="InterPro" id="IPR010730">
    <property type="entry name" value="HET"/>
</dbReference>
<proteinExistence type="predicted"/>
<feature type="domain" description="Heterokaryon incompatibility" evidence="2">
    <location>
        <begin position="193"/>
        <end position="332"/>
    </location>
</feature>